<dbReference type="InterPro" id="IPR003713">
    <property type="entry name" value="FliS"/>
</dbReference>
<dbReference type="Gene3D" id="1.20.120.340">
    <property type="entry name" value="Flagellar protein FliS"/>
    <property type="match status" value="1"/>
</dbReference>
<evidence type="ECO:0000313" key="7">
    <source>
        <dbReference type="EMBL" id="ARR00855.1"/>
    </source>
</evidence>
<organism evidence="7 9">
    <name type="scientific">Campylobacter porcelli</name>
    <dbReference type="NCBI Taxonomy" id="1660073"/>
    <lineage>
        <taxon>Bacteria</taxon>
        <taxon>Pseudomonadati</taxon>
        <taxon>Campylobacterota</taxon>
        <taxon>Epsilonproteobacteria</taxon>
        <taxon>Campylobacterales</taxon>
        <taxon>Campylobacteraceae</taxon>
        <taxon>Campylobacter</taxon>
    </lineage>
</organism>
<dbReference type="STRING" id="1660073.CSUIS_1043"/>
<dbReference type="EMBL" id="JAZBRD010000014">
    <property type="protein sequence ID" value="MEE3745151.1"/>
    <property type="molecule type" value="Genomic_DNA"/>
</dbReference>
<dbReference type="InterPro" id="IPR036584">
    <property type="entry name" value="FliS_sf"/>
</dbReference>
<dbReference type="PANTHER" id="PTHR34773">
    <property type="entry name" value="FLAGELLAR SECRETION CHAPERONE FLIS"/>
    <property type="match status" value="1"/>
</dbReference>
<evidence type="ECO:0000313" key="9">
    <source>
        <dbReference type="Proteomes" id="UP000194260"/>
    </source>
</evidence>
<dbReference type="Proteomes" id="UP000194260">
    <property type="component" value="Chromosome"/>
</dbReference>
<evidence type="ECO:0000256" key="2">
    <source>
        <dbReference type="ARBA" id="ARBA00008787"/>
    </source>
</evidence>
<reference evidence="9" key="1">
    <citation type="journal article" date="2017" name="Genome Biol. Evol.">
        <title>Comparative Genomic Analysis Identifies a Campylobacter Clade Deficient in Selenium Metabolism.</title>
        <authorList>
            <person name="Miller W.G."/>
            <person name="Yee E."/>
            <person name="Lopes B.S."/>
            <person name="Chapman M.H."/>
            <person name="Huynh S."/>
            <person name="Bono J.L."/>
            <person name="Parker C.T."/>
            <person name="Strachan N.J.C."/>
            <person name="Forbes K.J."/>
        </authorList>
    </citation>
    <scope>NUCLEOTIDE SEQUENCE [LARGE SCALE GENOMIC DNA]</scope>
    <source>
        <strain evidence="9">RM6137</strain>
    </source>
</reference>
<reference evidence="8 10" key="3">
    <citation type="submission" date="2024-01" db="EMBL/GenBank/DDBJ databases">
        <title>Campylobacter porcellus sp. nov.</title>
        <authorList>
            <person name="Papic B."/>
            <person name="Gruntar I."/>
        </authorList>
    </citation>
    <scope>NUCLEOTIDE SEQUENCE [LARGE SCALE GENOMIC DNA]</scope>
    <source>
        <strain evidence="8 10">CX2-4855-23</strain>
    </source>
</reference>
<keyword evidence="5" id="KW-0143">Chaperone</keyword>
<keyword evidence="7" id="KW-0966">Cell projection</keyword>
<accession>A0A1X9SXB5</accession>
<dbReference type="NCBIfam" id="TIGR00208">
    <property type="entry name" value="fliS"/>
    <property type="match status" value="1"/>
</dbReference>
<evidence type="ECO:0000256" key="3">
    <source>
        <dbReference type="ARBA" id="ARBA00022490"/>
    </source>
</evidence>
<evidence type="ECO:0000256" key="5">
    <source>
        <dbReference type="ARBA" id="ARBA00023186"/>
    </source>
</evidence>
<evidence type="ECO:0000256" key="1">
    <source>
        <dbReference type="ARBA" id="ARBA00004514"/>
    </source>
</evidence>
<evidence type="ECO:0000256" key="4">
    <source>
        <dbReference type="ARBA" id="ARBA00022795"/>
    </source>
</evidence>
<dbReference type="KEGG" id="camy:CSUIS_1043"/>
<comment type="subcellular location">
    <subcellularLocation>
        <location evidence="1 6">Cytoplasm</location>
        <location evidence="1 6">Cytosol</location>
    </subcellularLocation>
</comment>
<protein>
    <recommendedName>
        <fullName evidence="6">Flagellar secretion chaperone FliS</fullName>
    </recommendedName>
</protein>
<keyword evidence="4 6" id="KW-1005">Bacterial flagellum biogenesis</keyword>
<dbReference type="PANTHER" id="PTHR34773:SF1">
    <property type="entry name" value="FLAGELLAR SECRETION CHAPERONE FLIS"/>
    <property type="match status" value="1"/>
</dbReference>
<sequence>MASSNAAYAAYNQNNMGIDSPQKLITMLYEGILRFIYRAKKSMDAGDIESKVLFLNKTNAIFFELINSLDMSQGQISHYLQGLYSRQIQLISEANIDNDQNKLDEVVHVTRELLEAWKDATKGENELA</sequence>
<evidence type="ECO:0000313" key="8">
    <source>
        <dbReference type="EMBL" id="MEE3745151.1"/>
    </source>
</evidence>
<dbReference type="RefSeq" id="WP_086236931.1">
    <property type="nucleotide sequence ID" value="NZ_CP018789.1"/>
</dbReference>
<name>A0A1X9SXB5_9BACT</name>
<dbReference type="SUPFAM" id="SSF101116">
    <property type="entry name" value="Flagellar export chaperone FliS"/>
    <property type="match status" value="1"/>
</dbReference>
<dbReference type="Pfam" id="PF02561">
    <property type="entry name" value="FliS"/>
    <property type="match status" value="1"/>
</dbReference>
<keyword evidence="10" id="KW-1185">Reference proteome</keyword>
<dbReference type="GO" id="GO:0071973">
    <property type="term" value="P:bacterial-type flagellum-dependent cell motility"/>
    <property type="evidence" value="ECO:0007669"/>
    <property type="project" value="TreeGrafter"/>
</dbReference>
<dbReference type="GO" id="GO:0005829">
    <property type="term" value="C:cytosol"/>
    <property type="evidence" value="ECO:0007669"/>
    <property type="project" value="UniProtKB-SubCell"/>
</dbReference>
<keyword evidence="7" id="KW-0969">Cilium</keyword>
<dbReference type="PIRSF" id="PIRSF039090">
    <property type="entry name" value="Flis"/>
    <property type="match status" value="1"/>
</dbReference>
<evidence type="ECO:0000256" key="6">
    <source>
        <dbReference type="PIRNR" id="PIRNR039090"/>
    </source>
</evidence>
<dbReference type="EMBL" id="CP018789">
    <property type="protein sequence ID" value="ARR00855.1"/>
    <property type="molecule type" value="Genomic_DNA"/>
</dbReference>
<comment type="similarity">
    <text evidence="2 6">Belongs to the FliS family.</text>
</comment>
<dbReference type="Proteomes" id="UP001331664">
    <property type="component" value="Unassembled WGS sequence"/>
</dbReference>
<keyword evidence="7" id="KW-0282">Flagellum</keyword>
<dbReference type="GO" id="GO:0044780">
    <property type="term" value="P:bacterial-type flagellum assembly"/>
    <property type="evidence" value="ECO:0007669"/>
    <property type="project" value="InterPro"/>
</dbReference>
<dbReference type="AlphaFoldDB" id="A0A1X9SXB5"/>
<dbReference type="CDD" id="cd16098">
    <property type="entry name" value="FliS"/>
    <property type="match status" value="1"/>
</dbReference>
<proteinExistence type="inferred from homology"/>
<evidence type="ECO:0000313" key="10">
    <source>
        <dbReference type="Proteomes" id="UP001331664"/>
    </source>
</evidence>
<gene>
    <name evidence="7" type="primary">fliS</name>
    <name evidence="7" type="ORF">CSUIS_1043</name>
    <name evidence="8" type="ORF">V2I23_07650</name>
</gene>
<reference evidence="7" key="2">
    <citation type="journal article" date="2017" name="Genome Biol. Evol.">
        <title>Comparative genomic analysis identifies a Campylobacter clade deficient in selenium metabolism.</title>
        <authorList>
            <person name="Miller W.G."/>
            <person name="Yee E."/>
            <person name="Lopes B.S."/>
            <person name="Chapman M.H."/>
            <person name="Huynh S."/>
            <person name="Bono J.L."/>
            <person name="Parker C.T."/>
            <person name="Strachan N.J.C."/>
            <person name="Forbes K.J."/>
        </authorList>
    </citation>
    <scope>NUCLEOTIDE SEQUENCE [LARGE SCALE GENOMIC DNA]</scope>
    <source>
        <strain evidence="7">RM6137</strain>
    </source>
</reference>
<keyword evidence="3 6" id="KW-0963">Cytoplasm</keyword>